<organism evidence="1">
    <name type="scientific">Melanopsichium pennsylvanicum 4</name>
    <dbReference type="NCBI Taxonomy" id="1398559"/>
    <lineage>
        <taxon>Eukaryota</taxon>
        <taxon>Fungi</taxon>
        <taxon>Dikarya</taxon>
        <taxon>Basidiomycota</taxon>
        <taxon>Ustilaginomycotina</taxon>
        <taxon>Ustilaginomycetes</taxon>
        <taxon>Ustilaginales</taxon>
        <taxon>Ustilaginaceae</taxon>
        <taxon>Melanopsichium</taxon>
    </lineage>
</organism>
<name>A0A077R3V9_9BASI</name>
<sequence>MPGPDPRSFQRKWMTSGYESSSHSLCNMIGRAVAHLQAQESVHPVQEQEPGLQVQAPLGPAEVLEQLQAMVYDAGLELDFVRIQMDE</sequence>
<protein>
    <submittedName>
        <fullName evidence="1">Uncharacterized protein</fullName>
    </submittedName>
</protein>
<evidence type="ECO:0000313" key="1">
    <source>
        <dbReference type="EMBL" id="CDI53553.1"/>
    </source>
</evidence>
<proteinExistence type="predicted"/>
<dbReference type="AlphaFoldDB" id="A0A077R3V9"/>
<reference evidence="1" key="1">
    <citation type="journal article" date="2014" name="Genome Biol. Evol.">
        <title>Gene Loss Rather Than Gene Gain Is Associated with a Host Jump from Monocots to Dicots in the Smut Fungus Melanopsichium pennsylvanicum.</title>
        <authorList>
            <person name="Sharma R."/>
            <person name="Mishra B."/>
            <person name="Runge F."/>
            <person name="Thines M."/>
        </authorList>
    </citation>
    <scope>NUCLEOTIDE SEQUENCE</scope>
    <source>
        <strain evidence="1">4</strain>
    </source>
</reference>
<accession>A0A077R3V9</accession>
<dbReference type="EMBL" id="HG529582">
    <property type="protein sequence ID" value="CDI53553.1"/>
    <property type="molecule type" value="Genomic_DNA"/>
</dbReference>